<keyword evidence="1" id="KW-0472">Membrane</keyword>
<dbReference type="AlphaFoldDB" id="A0A934SMM5"/>
<reference evidence="2" key="1">
    <citation type="submission" date="2021-01" db="EMBL/GenBank/DDBJ databases">
        <title>Genome sequence of strain Noviherbaspirillum sp. DKR-6.</title>
        <authorList>
            <person name="Chaudhary D.K."/>
        </authorList>
    </citation>
    <scope>NUCLEOTIDE SEQUENCE</scope>
    <source>
        <strain evidence="2">DKR-6</strain>
    </source>
</reference>
<evidence type="ECO:0000313" key="2">
    <source>
        <dbReference type="EMBL" id="MBK4733366.1"/>
    </source>
</evidence>
<accession>A0A934SMM5</accession>
<dbReference type="RefSeq" id="WP_200590118.1">
    <property type="nucleotide sequence ID" value="NZ_JAEPBG010000001.1"/>
</dbReference>
<dbReference type="Proteomes" id="UP000622890">
    <property type="component" value="Unassembled WGS sequence"/>
</dbReference>
<keyword evidence="1" id="KW-1133">Transmembrane helix</keyword>
<proteinExistence type="predicted"/>
<evidence type="ECO:0000313" key="3">
    <source>
        <dbReference type="Proteomes" id="UP000622890"/>
    </source>
</evidence>
<keyword evidence="1" id="KW-0812">Transmembrane</keyword>
<sequence length="112" mass="12729">MKVTFEEARAQLGMETHRQWSARAIARATPVILALYSIVASLAKQRIKKQPIILRHAAWYAKGAATLADTIALVRRWFWFKQALSMSDGAPEIIKILRTLFERLTDTLSYVA</sequence>
<gene>
    <name evidence="2" type="ORF">JJB74_01860</name>
</gene>
<comment type="caution">
    <text evidence="2">The sequence shown here is derived from an EMBL/GenBank/DDBJ whole genome shotgun (WGS) entry which is preliminary data.</text>
</comment>
<protein>
    <submittedName>
        <fullName evidence="2">Uncharacterized protein</fullName>
    </submittedName>
</protein>
<keyword evidence="3" id="KW-1185">Reference proteome</keyword>
<feature type="transmembrane region" description="Helical" evidence="1">
    <location>
        <begin position="24"/>
        <end position="43"/>
    </location>
</feature>
<organism evidence="2 3">
    <name type="scientific">Noviherbaspirillum pedocola</name>
    <dbReference type="NCBI Taxonomy" id="2801341"/>
    <lineage>
        <taxon>Bacteria</taxon>
        <taxon>Pseudomonadati</taxon>
        <taxon>Pseudomonadota</taxon>
        <taxon>Betaproteobacteria</taxon>
        <taxon>Burkholderiales</taxon>
        <taxon>Oxalobacteraceae</taxon>
        <taxon>Noviherbaspirillum</taxon>
    </lineage>
</organism>
<dbReference type="EMBL" id="JAEPBG010000001">
    <property type="protein sequence ID" value="MBK4733366.1"/>
    <property type="molecule type" value="Genomic_DNA"/>
</dbReference>
<evidence type="ECO:0000256" key="1">
    <source>
        <dbReference type="SAM" id="Phobius"/>
    </source>
</evidence>
<name>A0A934SMM5_9BURK</name>